<gene>
    <name evidence="2" type="ORF">AC578_2600</name>
</gene>
<evidence type="ECO:0000313" key="3">
    <source>
        <dbReference type="Proteomes" id="UP000070133"/>
    </source>
</evidence>
<dbReference type="Pfam" id="PF01636">
    <property type="entry name" value="APH"/>
    <property type="match status" value="1"/>
</dbReference>
<dbReference type="EMBL" id="LFZN01000427">
    <property type="protein sequence ID" value="KXS93630.1"/>
    <property type="molecule type" value="Genomic_DNA"/>
</dbReference>
<reference evidence="2 3" key="1">
    <citation type="submission" date="2015-07" db="EMBL/GenBank/DDBJ databases">
        <title>Comparative genomics of the Sigatoka disease complex on banana suggests a link between parallel evolutionary changes in Pseudocercospora fijiensis and Pseudocercospora eumusae and increased virulence on the banana host.</title>
        <authorList>
            <person name="Chang T.-C."/>
            <person name="Salvucci A."/>
            <person name="Crous P.W."/>
            <person name="Stergiopoulos I."/>
        </authorList>
    </citation>
    <scope>NUCLEOTIDE SEQUENCE [LARGE SCALE GENOMIC DNA]</scope>
    <source>
        <strain evidence="2 3">CBS 114824</strain>
    </source>
</reference>
<sequence length="567" mass="64349">MDCPKNIENSASQLFFQDKSSLEYEALVVVSTLPHPQRAILASFVLAAVDRESAAQYLLHETSDRGSGSATTHEFIADWITLATNIRPTLATGLDEEQKQLLIQRDDGSCCFSQARDPANRSDNLVPVSVVRSNLFDDLDMNPRRRRMLDVFLGADKVSELRAALENDTELSTKHLEQLLLISKQAFCLFQNGQLSLNAMRSHAGDAVSYIISSNYLMMQTRPDWVSTDIVSFVDRTAGLAAPPNPLFIEVNHRFSKTLSWIQVAESMKADLAKPSRSGLGFLDSPLSRPVLCMLQYALGRTPAIIRAYVCRSLTQIGHCLYGPTLSDRTHRLPFGLYLRVEEAKWGPRHQAEFESLRLVQRHTNIPAPRPVDTFQYGDNSYLIMTRVPGRPIGTVLPRMTDKQVQKATRDLSEYVAQLRSIPSRTFTGVRICNSLGRGILDWRIGETQQQELSFATVAEFHQHLTADYSKDLQDKAQRSHSKDYDIVFTHGDLNPRNILADENGTITGIVDWECSGWFPEYWEYTKAHFAVRYTIRWLADVVDRLFTGYREELWVENMLTDYGRFI</sequence>
<dbReference type="CDD" id="cd05120">
    <property type="entry name" value="APH_ChoK_like"/>
    <property type="match status" value="1"/>
</dbReference>
<dbReference type="STRING" id="321146.A0A139GTZ3"/>
<dbReference type="Proteomes" id="UP000070133">
    <property type="component" value="Unassembled WGS sequence"/>
</dbReference>
<evidence type="ECO:0000313" key="2">
    <source>
        <dbReference type="EMBL" id="KXS93630.1"/>
    </source>
</evidence>
<dbReference type="InterPro" id="IPR002575">
    <property type="entry name" value="Aminoglycoside_PTrfase"/>
</dbReference>
<protein>
    <recommendedName>
        <fullName evidence="1">Aminoglycoside phosphotransferase domain-containing protein</fullName>
    </recommendedName>
</protein>
<dbReference type="InterPro" id="IPR051678">
    <property type="entry name" value="AGP_Transferase"/>
</dbReference>
<proteinExistence type="predicted"/>
<dbReference type="InterPro" id="IPR011009">
    <property type="entry name" value="Kinase-like_dom_sf"/>
</dbReference>
<keyword evidence="3" id="KW-1185">Reference proteome</keyword>
<comment type="caution">
    <text evidence="2">The sequence shown here is derived from an EMBL/GenBank/DDBJ whole genome shotgun (WGS) entry which is preliminary data.</text>
</comment>
<accession>A0A139GTZ3</accession>
<evidence type="ECO:0000259" key="1">
    <source>
        <dbReference type="Pfam" id="PF01636"/>
    </source>
</evidence>
<dbReference type="SUPFAM" id="SSF56112">
    <property type="entry name" value="Protein kinase-like (PK-like)"/>
    <property type="match status" value="1"/>
</dbReference>
<feature type="domain" description="Aminoglycoside phosphotransferase" evidence="1">
    <location>
        <begin position="339"/>
        <end position="551"/>
    </location>
</feature>
<dbReference type="PANTHER" id="PTHR21310">
    <property type="entry name" value="AMINOGLYCOSIDE PHOSPHOTRANSFERASE-RELATED-RELATED"/>
    <property type="match status" value="1"/>
</dbReference>
<dbReference type="Gene3D" id="3.90.1200.10">
    <property type="match status" value="1"/>
</dbReference>
<dbReference type="AlphaFoldDB" id="A0A139GTZ3"/>
<dbReference type="PANTHER" id="PTHR21310:SF58">
    <property type="entry name" value="AMINOGLYCOSIDE PHOSPHOTRANSFERASE DOMAIN-CONTAINING PROTEIN"/>
    <property type="match status" value="1"/>
</dbReference>
<organism evidence="2 3">
    <name type="scientific">Pseudocercospora eumusae</name>
    <dbReference type="NCBI Taxonomy" id="321146"/>
    <lineage>
        <taxon>Eukaryota</taxon>
        <taxon>Fungi</taxon>
        <taxon>Dikarya</taxon>
        <taxon>Ascomycota</taxon>
        <taxon>Pezizomycotina</taxon>
        <taxon>Dothideomycetes</taxon>
        <taxon>Dothideomycetidae</taxon>
        <taxon>Mycosphaerellales</taxon>
        <taxon>Mycosphaerellaceae</taxon>
        <taxon>Pseudocercospora</taxon>
    </lineage>
</organism>
<name>A0A139GTZ3_9PEZI</name>
<dbReference type="OrthoDB" id="8300194at2759"/>